<dbReference type="Proteomes" id="UP000324513">
    <property type="component" value="Unassembled WGS sequence"/>
</dbReference>
<reference evidence="1 2" key="1">
    <citation type="submission" date="2019-07" db="EMBL/GenBank/DDBJ databases">
        <title>Genomic Encyclopedia of Archaeal and Bacterial Type Strains, Phase II (KMG-II): from individual species to whole genera.</title>
        <authorList>
            <person name="Goeker M."/>
        </authorList>
    </citation>
    <scope>NUCLEOTIDE SEQUENCE [LARGE SCALE GENOMIC DNA]</scope>
    <source>
        <strain evidence="1 2">DSM 14571</strain>
    </source>
</reference>
<organism evidence="1 2">
    <name type="scientific">Elizabethkingia miricola</name>
    <name type="common">Chryseobacterium miricola</name>
    <dbReference type="NCBI Taxonomy" id="172045"/>
    <lineage>
        <taxon>Bacteria</taxon>
        <taxon>Pseudomonadati</taxon>
        <taxon>Bacteroidota</taxon>
        <taxon>Flavobacteriia</taxon>
        <taxon>Flavobacteriales</taxon>
        <taxon>Weeksellaceae</taxon>
        <taxon>Elizabethkingia</taxon>
    </lineage>
</organism>
<evidence type="ECO:0000313" key="1">
    <source>
        <dbReference type="EMBL" id="TYO91805.1"/>
    </source>
</evidence>
<sequence>MEFLNAYRFMGLVQKKNNKDYPNADSADSFLNNEFRMLDNIK</sequence>
<proteinExistence type="predicted"/>
<protein>
    <submittedName>
        <fullName evidence="1">Uncharacterized protein</fullName>
    </submittedName>
</protein>
<accession>A0ABY3NG52</accession>
<evidence type="ECO:0000313" key="2">
    <source>
        <dbReference type="Proteomes" id="UP000324513"/>
    </source>
</evidence>
<keyword evidence="2" id="KW-1185">Reference proteome</keyword>
<gene>
    <name evidence="1" type="ORF">LX74_02051</name>
</gene>
<dbReference type="EMBL" id="VNHK01000006">
    <property type="protein sequence ID" value="TYO91805.1"/>
    <property type="molecule type" value="Genomic_DNA"/>
</dbReference>
<comment type="caution">
    <text evidence="1">The sequence shown here is derived from an EMBL/GenBank/DDBJ whole genome shotgun (WGS) entry which is preliminary data.</text>
</comment>
<name>A0ABY3NG52_ELIMR</name>